<dbReference type="PRINTS" id="PR00368">
    <property type="entry name" value="FADPNR"/>
</dbReference>
<dbReference type="SUPFAM" id="SSF51905">
    <property type="entry name" value="FAD/NAD(P)-binding domain"/>
    <property type="match status" value="1"/>
</dbReference>
<dbReference type="InterPro" id="IPR023753">
    <property type="entry name" value="FAD/NAD-binding_dom"/>
</dbReference>
<sequence>MTAALYLLRANKKVLVIEQESIGGQIASSPRVENYPGYKSISGTELTSNLYDQIEELGCSYEFEEVLSIKTEGDYKVVVTDYNTYQGRTVIIATGAKYRRLNLDREEEFIGNGISFCVACDGAFYNDRDVCVIGGGNSALTIALDLVNNTKSVTIIQDLEKLTGEPINVEKILKNPKVNVHYGSKVLGYIIENDEFKGIKILEHGIEKNIPCDGIFVSIGTIANTKPFENLAMDDYKYIIGNDCNETSEEGIYVAGDCKSKRIRQLTTATSDGTIAAISALNYLKKFD</sequence>
<keyword evidence="2" id="KW-0274">FAD</keyword>
<evidence type="ECO:0000256" key="3">
    <source>
        <dbReference type="ARBA" id="ARBA00023002"/>
    </source>
</evidence>
<dbReference type="Gene3D" id="3.50.50.60">
    <property type="entry name" value="FAD/NAD(P)-binding domain"/>
    <property type="match status" value="2"/>
</dbReference>
<evidence type="ECO:0000313" key="8">
    <source>
        <dbReference type="Proteomes" id="UP000266506"/>
    </source>
</evidence>
<organism evidence="7 8">
    <name type="scientific">Anaeroplasma bactoclasticum</name>
    <dbReference type="NCBI Taxonomy" id="2088"/>
    <lineage>
        <taxon>Bacteria</taxon>
        <taxon>Bacillati</taxon>
        <taxon>Mycoplasmatota</taxon>
        <taxon>Mollicutes</taxon>
        <taxon>Anaeroplasmatales</taxon>
        <taxon>Anaeroplasmataceae</taxon>
        <taxon>Anaeroplasma</taxon>
    </lineage>
</organism>
<dbReference type="InterPro" id="IPR008255">
    <property type="entry name" value="Pyr_nucl-diS_OxRdtase_2_AS"/>
</dbReference>
<dbReference type="PANTHER" id="PTHR48105">
    <property type="entry name" value="THIOREDOXIN REDUCTASE 1-RELATED-RELATED"/>
    <property type="match status" value="1"/>
</dbReference>
<keyword evidence="8" id="KW-1185">Reference proteome</keyword>
<dbReference type="InterPro" id="IPR050097">
    <property type="entry name" value="Ferredoxin-NADP_redctase_2"/>
</dbReference>
<protein>
    <submittedName>
        <fullName evidence="7">Thioredoxin reductase (NADPH)</fullName>
    </submittedName>
</protein>
<dbReference type="InterPro" id="IPR036188">
    <property type="entry name" value="FAD/NAD-bd_sf"/>
</dbReference>
<feature type="domain" description="FAD/NAD(P)-binding" evidence="6">
    <location>
        <begin position="1"/>
        <end position="273"/>
    </location>
</feature>
<dbReference type="PRINTS" id="PR00469">
    <property type="entry name" value="PNDRDTASEII"/>
</dbReference>
<dbReference type="GO" id="GO:0016668">
    <property type="term" value="F:oxidoreductase activity, acting on a sulfur group of donors, NAD(P) as acceptor"/>
    <property type="evidence" value="ECO:0007669"/>
    <property type="project" value="UniProtKB-ARBA"/>
</dbReference>
<dbReference type="EMBL" id="QXEV01000002">
    <property type="protein sequence ID" value="RIA78248.1"/>
    <property type="molecule type" value="Genomic_DNA"/>
</dbReference>
<evidence type="ECO:0000259" key="6">
    <source>
        <dbReference type="Pfam" id="PF07992"/>
    </source>
</evidence>
<dbReference type="PROSITE" id="PS00573">
    <property type="entry name" value="PYRIDINE_REDOX_2"/>
    <property type="match status" value="1"/>
</dbReference>
<evidence type="ECO:0000256" key="1">
    <source>
        <dbReference type="ARBA" id="ARBA00022630"/>
    </source>
</evidence>
<keyword evidence="1" id="KW-0285">Flavoprotein</keyword>
<evidence type="ECO:0000256" key="5">
    <source>
        <dbReference type="ARBA" id="ARBA00023284"/>
    </source>
</evidence>
<keyword evidence="4" id="KW-1015">Disulfide bond</keyword>
<comment type="caution">
    <text evidence="7">The sequence shown here is derived from an EMBL/GenBank/DDBJ whole genome shotgun (WGS) entry which is preliminary data.</text>
</comment>
<dbReference type="FunCoup" id="A0A397RWX8">
    <property type="interactions" value="229"/>
</dbReference>
<dbReference type="AlphaFoldDB" id="A0A397RWX8"/>
<proteinExistence type="predicted"/>
<dbReference type="Pfam" id="PF07992">
    <property type="entry name" value="Pyr_redox_2"/>
    <property type="match status" value="1"/>
</dbReference>
<dbReference type="Proteomes" id="UP000266506">
    <property type="component" value="Unassembled WGS sequence"/>
</dbReference>
<keyword evidence="5" id="KW-0676">Redox-active center</keyword>
<dbReference type="InParanoid" id="A0A397RWX8"/>
<evidence type="ECO:0000256" key="4">
    <source>
        <dbReference type="ARBA" id="ARBA00023157"/>
    </source>
</evidence>
<keyword evidence="3" id="KW-0560">Oxidoreductase</keyword>
<gene>
    <name evidence="7" type="ORF">EI71_00196</name>
</gene>
<accession>A0A397RWX8</accession>
<name>A0A397RWX8_9MOLU</name>
<evidence type="ECO:0000256" key="2">
    <source>
        <dbReference type="ARBA" id="ARBA00022827"/>
    </source>
</evidence>
<reference evidence="7 8" key="1">
    <citation type="submission" date="2018-08" db="EMBL/GenBank/DDBJ databases">
        <title>Genomic Encyclopedia of Archaeal and Bacterial Type Strains, Phase II (KMG-II): from individual species to whole genera.</title>
        <authorList>
            <person name="Goeker M."/>
        </authorList>
    </citation>
    <scope>NUCLEOTIDE SEQUENCE [LARGE SCALE GENOMIC DNA]</scope>
    <source>
        <strain evidence="7 8">ATCC 27112</strain>
    </source>
</reference>
<evidence type="ECO:0000313" key="7">
    <source>
        <dbReference type="EMBL" id="RIA78248.1"/>
    </source>
</evidence>